<evidence type="ECO:0000313" key="3">
    <source>
        <dbReference type="EMBL" id="KQB53273.1"/>
    </source>
</evidence>
<dbReference type="PANTHER" id="PTHR43418:SF4">
    <property type="entry name" value="MULTIFUNCTIONAL TRYPTOPHAN BIOSYNTHESIS PROTEIN"/>
    <property type="match status" value="1"/>
</dbReference>
<dbReference type="PRINTS" id="PR00099">
    <property type="entry name" value="CPSGATASE"/>
</dbReference>
<dbReference type="InterPro" id="IPR017926">
    <property type="entry name" value="GATASE"/>
</dbReference>
<dbReference type="STRING" id="1563157.AQS70_11220"/>
<protein>
    <submittedName>
        <fullName evidence="3">Anthranilate synthase</fullName>
        <ecNumber evidence="3">4.1.3.27</ecNumber>
    </submittedName>
</protein>
<dbReference type="CDD" id="cd01743">
    <property type="entry name" value="GATase1_Anthranilate_Synthase"/>
    <property type="match status" value="1"/>
</dbReference>
<keyword evidence="4" id="KW-1185">Reference proteome</keyword>
<evidence type="ECO:0000259" key="2">
    <source>
        <dbReference type="Pfam" id="PF00117"/>
    </source>
</evidence>
<dbReference type="InterPro" id="IPR029062">
    <property type="entry name" value="Class_I_gatase-like"/>
</dbReference>
<dbReference type="FunFam" id="3.40.50.880:FF:000003">
    <property type="entry name" value="Anthranilate synthase component II"/>
    <property type="match status" value="1"/>
</dbReference>
<keyword evidence="1" id="KW-0315">Glutamine amidotransferase</keyword>
<name>A0A0Q0T252_9PSED</name>
<dbReference type="Proteomes" id="UP000050342">
    <property type="component" value="Unassembled WGS sequence"/>
</dbReference>
<dbReference type="Gene3D" id="3.40.50.880">
    <property type="match status" value="1"/>
</dbReference>
<dbReference type="PRINTS" id="PR00096">
    <property type="entry name" value="GATASE"/>
</dbReference>
<dbReference type="InterPro" id="IPR050472">
    <property type="entry name" value="Anth_synth/Amidotransfase"/>
</dbReference>
<dbReference type="GO" id="GO:0000162">
    <property type="term" value="P:L-tryptophan biosynthetic process"/>
    <property type="evidence" value="ECO:0007669"/>
    <property type="project" value="TreeGrafter"/>
</dbReference>
<dbReference type="AlphaFoldDB" id="A0A0Q0T252"/>
<dbReference type="PROSITE" id="PS51273">
    <property type="entry name" value="GATASE_TYPE_1"/>
    <property type="match status" value="1"/>
</dbReference>
<dbReference type="GO" id="GO:0046654">
    <property type="term" value="P:tetrahydrofolate biosynthetic process"/>
    <property type="evidence" value="ECO:0007669"/>
    <property type="project" value="TreeGrafter"/>
</dbReference>
<dbReference type="Pfam" id="PF00117">
    <property type="entry name" value="GATase"/>
    <property type="match status" value="1"/>
</dbReference>
<dbReference type="PRINTS" id="PR00097">
    <property type="entry name" value="ANTSNTHASEII"/>
</dbReference>
<dbReference type="OrthoDB" id="9786812at2"/>
<evidence type="ECO:0000313" key="4">
    <source>
        <dbReference type="Proteomes" id="UP000050342"/>
    </source>
</evidence>
<keyword evidence="3" id="KW-0456">Lyase</keyword>
<dbReference type="NCBIfam" id="NF006462">
    <property type="entry name" value="PRK08857.1"/>
    <property type="match status" value="1"/>
</dbReference>
<gene>
    <name evidence="3" type="ORF">AQS70_11220</name>
</gene>
<accession>A0A0Q0T252</accession>
<dbReference type="GO" id="GO:0046820">
    <property type="term" value="F:4-amino-4-deoxychorismate synthase activity"/>
    <property type="evidence" value="ECO:0007669"/>
    <property type="project" value="TreeGrafter"/>
</dbReference>
<evidence type="ECO:0000256" key="1">
    <source>
        <dbReference type="ARBA" id="ARBA00022962"/>
    </source>
</evidence>
<dbReference type="SUPFAM" id="SSF52317">
    <property type="entry name" value="Class I glutamine amidotransferase-like"/>
    <property type="match status" value="1"/>
</dbReference>
<dbReference type="NCBIfam" id="TIGR00566">
    <property type="entry name" value="trpG_papA"/>
    <property type="match status" value="1"/>
</dbReference>
<dbReference type="InterPro" id="IPR006221">
    <property type="entry name" value="TrpG/PapA_dom"/>
</dbReference>
<organism evidence="3 4">
    <name type="scientific">Pseudomonas endophytica</name>
    <dbReference type="NCBI Taxonomy" id="1563157"/>
    <lineage>
        <taxon>Bacteria</taxon>
        <taxon>Pseudomonadati</taxon>
        <taxon>Pseudomonadota</taxon>
        <taxon>Gammaproteobacteria</taxon>
        <taxon>Pseudomonadales</taxon>
        <taxon>Pseudomonadaceae</taxon>
        <taxon>Pseudomonas</taxon>
    </lineage>
</organism>
<dbReference type="PANTHER" id="PTHR43418">
    <property type="entry name" value="MULTIFUNCTIONAL TRYPTOPHAN BIOSYNTHESIS PROTEIN-RELATED"/>
    <property type="match status" value="1"/>
</dbReference>
<sequence length="197" mass="21727">MLLMIDNYDSFTYNVVQYLGELGAEVKVVRNDELTVAQIEALNPERIVVSPGPCTPNEAGISLEAIKYFAGKLPILGVCLGHQSIGQAFGGDVVRARQVMHGKTSPVYHLDTGVFQGLNNPLTVTRYHSLVVQRETLPECLELTAWTQHVDGSVDEIMGLRHKTLNIEGVQFHPESILTEQGHELFANFLKQTGGTR</sequence>
<feature type="domain" description="Glutamine amidotransferase" evidence="2">
    <location>
        <begin position="3"/>
        <end position="191"/>
    </location>
</feature>
<dbReference type="EC" id="4.1.3.27" evidence="3"/>
<dbReference type="GO" id="GO:0005829">
    <property type="term" value="C:cytosol"/>
    <property type="evidence" value="ECO:0007669"/>
    <property type="project" value="TreeGrafter"/>
</dbReference>
<comment type="caution">
    <text evidence="3">The sequence shown here is derived from an EMBL/GenBank/DDBJ whole genome shotgun (WGS) entry which is preliminary data.</text>
</comment>
<reference evidence="3 4" key="1">
    <citation type="submission" date="2015-10" db="EMBL/GenBank/DDBJ databases">
        <title>Pseudomonas helleri sp. nov. and Pseudomonas weihenstephanensis sp. nov., isolated from raw cows milk.</title>
        <authorList>
            <person name="Von Neubeck M."/>
            <person name="Huptas C."/>
            <person name="Wenning M."/>
            <person name="Scherer S."/>
        </authorList>
    </citation>
    <scope>NUCLEOTIDE SEQUENCE [LARGE SCALE GENOMIC DNA]</scope>
    <source>
        <strain evidence="3 4">BSTT44</strain>
    </source>
</reference>
<dbReference type="GO" id="GO:0004049">
    <property type="term" value="F:anthranilate synthase activity"/>
    <property type="evidence" value="ECO:0007669"/>
    <property type="project" value="UniProtKB-EC"/>
</dbReference>
<proteinExistence type="predicted"/>
<dbReference type="RefSeq" id="WP_055103252.1">
    <property type="nucleotide sequence ID" value="NZ_LLWH01000172.1"/>
</dbReference>
<dbReference type="EMBL" id="LLWH01000172">
    <property type="protein sequence ID" value="KQB53273.1"/>
    <property type="molecule type" value="Genomic_DNA"/>
</dbReference>